<accession>A0A484FS15</accession>
<reference evidence="3" key="1">
    <citation type="journal article" date="2013" name="New Phytol.">
        <title>Comparative genomic and transcriptomic analyses reveal the hemibiotrophic stage shift of Colletotrichum fungi.</title>
        <authorList>
            <person name="Gan P."/>
            <person name="Ikeda K."/>
            <person name="Irieda H."/>
            <person name="Narusaka M."/>
            <person name="O'Connell R.J."/>
            <person name="Narusaka Y."/>
            <person name="Takano Y."/>
            <person name="Kubo Y."/>
            <person name="Shirasu K."/>
        </authorList>
    </citation>
    <scope>NUCLEOTIDE SEQUENCE [LARGE SCALE GENOMIC DNA]</scope>
    <source>
        <strain evidence="3">104-T / ATCC 96160 / CBS 514.97 / LARS 414 / MAFF 240422</strain>
    </source>
</reference>
<keyword evidence="3" id="KW-1185">Reference proteome</keyword>
<dbReference type="Proteomes" id="UP000014480">
    <property type="component" value="Unassembled WGS sequence"/>
</dbReference>
<feature type="compositionally biased region" description="Basic and acidic residues" evidence="1">
    <location>
        <begin position="434"/>
        <end position="447"/>
    </location>
</feature>
<feature type="region of interest" description="Disordered" evidence="1">
    <location>
        <begin position="109"/>
        <end position="144"/>
    </location>
</feature>
<organism evidence="2 3">
    <name type="scientific">Colletotrichum orbiculare (strain 104-T / ATCC 96160 / CBS 514.97 / LARS 414 / MAFF 240422)</name>
    <name type="common">Cucumber anthracnose fungus</name>
    <name type="synonym">Colletotrichum lagenarium</name>
    <dbReference type="NCBI Taxonomy" id="1213857"/>
    <lineage>
        <taxon>Eukaryota</taxon>
        <taxon>Fungi</taxon>
        <taxon>Dikarya</taxon>
        <taxon>Ascomycota</taxon>
        <taxon>Pezizomycotina</taxon>
        <taxon>Sordariomycetes</taxon>
        <taxon>Hypocreomycetidae</taxon>
        <taxon>Glomerellales</taxon>
        <taxon>Glomerellaceae</taxon>
        <taxon>Colletotrichum</taxon>
        <taxon>Colletotrichum orbiculare species complex</taxon>
    </lineage>
</organism>
<dbReference type="OrthoDB" id="10267115at2759"/>
<feature type="region of interest" description="Disordered" evidence="1">
    <location>
        <begin position="358"/>
        <end position="502"/>
    </location>
</feature>
<reference evidence="3" key="2">
    <citation type="journal article" date="2019" name="Mol. Plant Microbe Interact.">
        <title>Genome sequence resources for four phytopathogenic fungi from the Colletotrichum orbiculare species complex.</title>
        <authorList>
            <person name="Gan P."/>
            <person name="Tsushima A."/>
            <person name="Narusaka M."/>
            <person name="Narusaka Y."/>
            <person name="Takano Y."/>
            <person name="Kubo Y."/>
            <person name="Shirasu K."/>
        </authorList>
    </citation>
    <scope>GENOME REANNOTATION</scope>
    <source>
        <strain evidence="3">104-T / ATCC 96160 / CBS 514.97 / LARS 414 / MAFF 240422</strain>
    </source>
</reference>
<name>A0A484FS15_COLOR</name>
<dbReference type="EMBL" id="AMCV02000017">
    <property type="protein sequence ID" value="TDZ20501.1"/>
    <property type="molecule type" value="Genomic_DNA"/>
</dbReference>
<sequence length="502" mass="55310">MQQKSPSTGANEAQNSLDWLYNLVFSPESVSEEGADGVGSGIRLGTSLHNKRDPSQVVNQLLNSWTSLSEKEIEEAGQQGNQEDVEEKLRAASLSASIEAIFNEEADDFDVHHLPPPPPRSHSPGHSEAEDNFPSHQYPQKGLDGYAAFEPPSVLVAASSLEVDSMGQGDLLKSRLQVLSEDYKLLRVPSNEPVFDISSLVLAKGLTGKPIGATFLGDATSMQADHFYDYFTTAGQMPVCVRGSELGQTWFLGSNPVHVVFFHCSYQPQFFPAQADDESAARTQYLAIDQGLLDSEVMVRCGLESTGFLEGRLLLPPSTTLSQVASTRKMSFQMRFLRQYTQYSKTFYLATDKFAERHSSRADVQPAKSPAVPELRTPSPVGPQTAADGGVSLEPPASVPSPLEDDNLSPTVRSSTRQRDSESSRSSHHSTRSSRADRVDIRQDPERRRRARRRSRSHDSSRKSQTSVAEADDRRRRKHTRDRGNGRGSDSGFASLFSFRSS</sequence>
<gene>
    <name evidence="2" type="ORF">Cob_v006652</name>
</gene>
<protein>
    <submittedName>
        <fullName evidence="2">Uncharacterized protein</fullName>
    </submittedName>
</protein>
<evidence type="ECO:0000313" key="3">
    <source>
        <dbReference type="Proteomes" id="UP000014480"/>
    </source>
</evidence>
<evidence type="ECO:0000256" key="1">
    <source>
        <dbReference type="SAM" id="MobiDB-lite"/>
    </source>
</evidence>
<evidence type="ECO:0000313" key="2">
    <source>
        <dbReference type="EMBL" id="TDZ20501.1"/>
    </source>
</evidence>
<proteinExistence type="predicted"/>
<dbReference type="AlphaFoldDB" id="A0A484FS15"/>
<comment type="caution">
    <text evidence="2">The sequence shown here is derived from an EMBL/GenBank/DDBJ whole genome shotgun (WGS) entry which is preliminary data.</text>
</comment>
<dbReference type="STRING" id="1213857.A0A484FS15"/>